<evidence type="ECO:0000256" key="7">
    <source>
        <dbReference type="ARBA" id="ARBA00023163"/>
    </source>
</evidence>
<comment type="similarity">
    <text evidence="2 9">Belongs to the Mediator complex subunit 13 family.</text>
</comment>
<evidence type="ECO:0000256" key="8">
    <source>
        <dbReference type="ARBA" id="ARBA00023242"/>
    </source>
</evidence>
<comment type="subunit">
    <text evidence="9">Component of the Mediator complex.</text>
</comment>
<dbReference type="Pfam" id="PF06333">
    <property type="entry name" value="Med13_C"/>
    <property type="match status" value="1"/>
</dbReference>
<evidence type="ECO:0000256" key="3">
    <source>
        <dbReference type="ARBA" id="ARBA00019618"/>
    </source>
</evidence>
<comment type="function">
    <text evidence="9">Component of the Mediator complex, a coactivator involved in regulated transcription of nearly all RNA polymerase II-dependent genes. Mediator functions as a bridge to convey information from gene-specific regulatory proteins to the basal RNA polymerase II transcription machinery. Mediator is recruited to promoters by direct interactions with regulatory proteins and serves as a scaffold for the assembly of a functional preinitiation complex with RNA polymerase II and the general transcription factors.</text>
</comment>
<feature type="region of interest" description="Disordered" evidence="10">
    <location>
        <begin position="904"/>
        <end position="925"/>
    </location>
</feature>
<evidence type="ECO:0000256" key="4">
    <source>
        <dbReference type="ARBA" id="ARBA00022491"/>
    </source>
</evidence>
<evidence type="ECO:0000256" key="9">
    <source>
        <dbReference type="RuleBase" id="RU364134"/>
    </source>
</evidence>
<keyword evidence="4 9" id="KW-0678">Repressor</keyword>
<feature type="region of interest" description="Disordered" evidence="10">
    <location>
        <begin position="869"/>
        <end position="890"/>
    </location>
</feature>
<gene>
    <name evidence="14" type="ORF">JRO89_XS10G0007000</name>
</gene>
<evidence type="ECO:0000259" key="12">
    <source>
        <dbReference type="Pfam" id="PF11597"/>
    </source>
</evidence>
<accession>A0ABQ8HH41</accession>
<feature type="domain" description="Mediator complex subunit Med13 N-terminal" evidence="12">
    <location>
        <begin position="2"/>
        <end position="348"/>
    </location>
</feature>
<dbReference type="PANTHER" id="PTHR48249:SF3">
    <property type="entry name" value="MEDIATOR OF RNA POLYMERASE II TRANSCRIPTION SUBUNIT 13"/>
    <property type="match status" value="1"/>
</dbReference>
<feature type="compositionally biased region" description="Polar residues" evidence="10">
    <location>
        <begin position="635"/>
        <end position="650"/>
    </location>
</feature>
<evidence type="ECO:0000256" key="10">
    <source>
        <dbReference type="SAM" id="MobiDB-lite"/>
    </source>
</evidence>
<keyword evidence="7 9" id="KW-0804">Transcription</keyword>
<dbReference type="PANTHER" id="PTHR48249">
    <property type="entry name" value="MEDIATOR OF RNA POLYMERASE II TRANSCRIPTION SUBUNIT 13"/>
    <property type="match status" value="1"/>
</dbReference>
<comment type="subcellular location">
    <subcellularLocation>
        <location evidence="1 9">Nucleus</location>
    </subcellularLocation>
</comment>
<feature type="region of interest" description="Disordered" evidence="10">
    <location>
        <begin position="392"/>
        <end position="426"/>
    </location>
</feature>
<evidence type="ECO:0000259" key="13">
    <source>
        <dbReference type="Pfam" id="PF18296"/>
    </source>
</evidence>
<dbReference type="EMBL" id="JAFEMO010000010">
    <property type="protein sequence ID" value="KAH7560374.1"/>
    <property type="molecule type" value="Genomic_DNA"/>
</dbReference>
<sequence length="2166" mass="235609">MWTNVFRIGGLHHVSWFQLLPNESDLNSLPDKSVKVEQKDAATFLVLSSHLQLQKRDFSARGQIPLLDLGTHLKVYTILVRNVIYGYEKIKLWLFLPGHHSSVVETAQTAVSRLRVVASGLWVAPGDSEEVAAALSQALRNCIERALIGLSYMRFGDVFSKYQPSQSEESFRRGHPTFEFIFAATEEAIFVHVIVSARHIRALSGGDIERVSRHSSNNSSFRLPVIVSPHGMRGKLTGCCPNDLVKQVYFSGSKFRPSNGFIGLPHHVSQGSGCQLSGQNCYLEVTLGCARSASDKESQSNSTYTKNLPKHNFSESPAVGRGDEKGSPNHLSMYEKTFIYPAEAVLVPVLQTSFSRSSLRRFWLQNWIGPSMAASSFLMHCSGNIDSMEGSWMESNRGHTQRGYDSSSNSNSSSISSISGSSSDSDYKITTGDLEADADSQTCRQSGLSSNDQLESDGHKLIATLCMFTVVARFRFPMEGFVYMHGDMKIILNLSAIVYLSFPVVCLKLLYDIQHNQSAISSMQGSKRPRTGMVESFGQVGTVTNSSMQDAYRSDFGSVENSSAITGVANDQIGSHWDWDDDDRGMGMDIQSLLLEFGDFGDFFVNDALPFGELDKSLESQSPTLESTPPILEFQSPTRSPSVQPPGTLNSSPSIQPPIPDQPENKNELSVYTRKRKTHTGMQQLTFLEQIQNSEPDLQVQEIKPTTGEDTSGWRFLFSLLDRSCQLPPGTAESQSLMFSAPDDVGSSPLQLMDVSDQMLLPVGFPSIDSFNPSPPVAIEECVSKNQEATNSSLTSAQVNHTPAPSTGEFDHLVKAEALMTFAPEYGAVETPTSELSSSIFRSLYLPKSHKLESSNSSSNNYIYGATPPSSPCFDGSDEKSGMRLKTGKQDSNAMLHSEKYYTQVESGKEQHDRKSLTRNSSNSMTEGVVQSSFSNFNSMNAVKSVPRKVTEGTFGAEHIVFSMKTVLATEVECIMFQALMCRIRHVLLHSSNPTPSSLSRFIGSTVLNQLPGDSSTMTESMSGRYEAKKKESIPVRIAGDIDGMLDGHLNAPVGVWRSVGVTKVSKPTNSQSIEVSPSMAPNSFNEDSMLSYGQRKPLQELLDGMALLVQQAASFVDVAFDVDCGDGPYGWLALQEHWRHEFSCGPSMVHAGCGGTLASCHSLDIAGVELVDPLSADIHASSVISLLQSEIKTALKSAFGVLDGPLSVTDWCKGRGQSGDAGAIGDGSAESTITECRDSSSTVTLSVGEAMSPSQSSGGGSSSLKVPITMDGSKLDETFQRRLNQDIGSSESEQQLSSRLRPTLYALPSPALLVGYQDDWLKTSATSLQIWEKAPLEPYALPKPITYNVICPDIDPLTSAAADFFQQLGTVYETCKLGTHSPQNLGNQMEIDSGKSPSSGFVLLDCPQSMKIESSNASLVGSISDYFLSLSNGWDLTSYLRSLSKALKTLKVRPCLSTNQKEGNSGPCMVVYVVCPFPEPIAVLQTVIESSVSLGSITIPSDRERRSIMHNQVGKALSCSAAVDEASASNILVISGFSVPKLVLQIVTVDAIFRVTSPAFHELVILKETAFTVYNKARRISRGSSNDMVHSSSSSSSRSHSVLTPMTSISGMWKDCVGPRIMGPSHPREGEIDASLRSGTWDSSWQTTRSGGLSCDTNRNGDFFLQDENRFMFEPLFILAEPGSLEHGVPSPICGNSTSESSKQMPDDNSGGFMLSGSSAGTVDTGSSSQLDGSEPDGLGSSYKSLPSLHCCYGWTEDWRWLVCIWTDARGELLDSHIFPFGGISSRQDTKGLQCLFVQVLQQGCQILQTCCSPDSGAVKPRDFVITRIGSFYELEYLEWQKTIYSVGGSEMKKWPLQLRRSSPDGMPSGSNGPSLQQQEMSLIQERALPSSPSTLYSPHSKASGFMKGGLGSATARKQLIGGHTTVDNSRGLLQWVQSISFVAISIDHSLQLVHQADSPSPERAQGGSGVGLSGYLEGFTPVKSLGSTSASYILIPSPSIRFIPPTPLQLPTCLTAESPPLAHLLHSKGSAISLSTGFVVSKAVPSMRKDYRNNLKEEWPSVLSVSLIDYYGSNNISQDKTTKGFNKQRGRTLSSDAKDFEIETHLILESVAAELHALSWMTVSPAYLERRTALPFHCDMVLRLRRLLHFADKELSQQADKSQV</sequence>
<feature type="compositionally biased region" description="Polar residues" evidence="10">
    <location>
        <begin position="1717"/>
        <end position="1733"/>
    </location>
</feature>
<evidence type="ECO:0000259" key="11">
    <source>
        <dbReference type="Pfam" id="PF06333"/>
    </source>
</evidence>
<keyword evidence="8 9" id="KW-0539">Nucleus</keyword>
<comment type="caution">
    <text evidence="14">The sequence shown here is derived from an EMBL/GenBank/DDBJ whole genome shotgun (WGS) entry which is preliminary data.</text>
</comment>
<feature type="domain" description="Mediator complex subunit Med13 C-terminal" evidence="11">
    <location>
        <begin position="1748"/>
        <end position="2143"/>
    </location>
</feature>
<dbReference type="Pfam" id="PF18296">
    <property type="entry name" value="MID_MedPIWI"/>
    <property type="match status" value="1"/>
</dbReference>
<evidence type="ECO:0000256" key="5">
    <source>
        <dbReference type="ARBA" id="ARBA00023015"/>
    </source>
</evidence>
<dbReference type="InterPro" id="IPR041285">
    <property type="entry name" value="MID_MedPIWI"/>
</dbReference>
<feature type="region of interest" description="Disordered" evidence="10">
    <location>
        <begin position="1860"/>
        <end position="1880"/>
    </location>
</feature>
<feature type="compositionally biased region" description="Basic and acidic residues" evidence="10">
    <location>
        <begin position="907"/>
        <end position="916"/>
    </location>
</feature>
<feature type="domain" description="MID" evidence="13">
    <location>
        <begin position="1344"/>
        <end position="1580"/>
    </location>
</feature>
<feature type="region of interest" description="Disordered" evidence="10">
    <location>
        <begin position="296"/>
        <end position="327"/>
    </location>
</feature>
<keyword evidence="5 9" id="KW-0805">Transcription regulation</keyword>
<evidence type="ECO:0000313" key="15">
    <source>
        <dbReference type="Proteomes" id="UP000827721"/>
    </source>
</evidence>
<evidence type="ECO:0000256" key="6">
    <source>
        <dbReference type="ARBA" id="ARBA00023159"/>
    </source>
</evidence>
<feature type="region of interest" description="Disordered" evidence="10">
    <location>
        <begin position="1690"/>
        <end position="1738"/>
    </location>
</feature>
<feature type="region of interest" description="Disordered" evidence="10">
    <location>
        <begin position="1245"/>
        <end position="1268"/>
    </location>
</feature>
<evidence type="ECO:0000256" key="1">
    <source>
        <dbReference type="ARBA" id="ARBA00004123"/>
    </source>
</evidence>
<organism evidence="14 15">
    <name type="scientific">Xanthoceras sorbifolium</name>
    <dbReference type="NCBI Taxonomy" id="99658"/>
    <lineage>
        <taxon>Eukaryota</taxon>
        <taxon>Viridiplantae</taxon>
        <taxon>Streptophyta</taxon>
        <taxon>Embryophyta</taxon>
        <taxon>Tracheophyta</taxon>
        <taxon>Spermatophyta</taxon>
        <taxon>Magnoliopsida</taxon>
        <taxon>eudicotyledons</taxon>
        <taxon>Gunneridae</taxon>
        <taxon>Pentapetalae</taxon>
        <taxon>rosids</taxon>
        <taxon>malvids</taxon>
        <taxon>Sapindales</taxon>
        <taxon>Sapindaceae</taxon>
        <taxon>Xanthoceroideae</taxon>
        <taxon>Xanthoceras</taxon>
    </lineage>
</organism>
<feature type="region of interest" description="Disordered" evidence="10">
    <location>
        <begin position="619"/>
        <end position="669"/>
    </location>
</feature>
<feature type="compositionally biased region" description="Polar residues" evidence="10">
    <location>
        <begin position="1870"/>
        <end position="1880"/>
    </location>
</feature>
<name>A0ABQ8HH41_9ROSI</name>
<feature type="compositionally biased region" description="Low complexity" evidence="10">
    <location>
        <begin position="403"/>
        <end position="424"/>
    </location>
</feature>
<keyword evidence="6 9" id="KW-0010">Activator</keyword>
<evidence type="ECO:0000313" key="14">
    <source>
        <dbReference type="EMBL" id="KAH7560374.1"/>
    </source>
</evidence>
<dbReference type="InterPro" id="IPR009401">
    <property type="entry name" value="Med13_C"/>
</dbReference>
<protein>
    <recommendedName>
        <fullName evidence="3 9">Mediator of RNA polymerase II transcription subunit 13</fullName>
    </recommendedName>
</protein>
<dbReference type="Proteomes" id="UP000827721">
    <property type="component" value="Unassembled WGS sequence"/>
</dbReference>
<reference evidence="14 15" key="1">
    <citation type="submission" date="2021-02" db="EMBL/GenBank/DDBJ databases">
        <title>Plant Genome Project.</title>
        <authorList>
            <person name="Zhang R.-G."/>
        </authorList>
    </citation>
    <scope>NUCLEOTIDE SEQUENCE [LARGE SCALE GENOMIC DNA]</scope>
    <source>
        <tissue evidence="14">Leaves</tissue>
    </source>
</reference>
<evidence type="ECO:0000256" key="2">
    <source>
        <dbReference type="ARBA" id="ARBA00009354"/>
    </source>
</evidence>
<dbReference type="Pfam" id="PF11597">
    <property type="entry name" value="Med13_N"/>
    <property type="match status" value="1"/>
</dbReference>
<dbReference type="InterPro" id="IPR051139">
    <property type="entry name" value="Mediator_complx_sub13"/>
</dbReference>
<feature type="compositionally biased region" description="Polar residues" evidence="10">
    <location>
        <begin position="1695"/>
        <end position="1705"/>
    </location>
</feature>
<dbReference type="InterPro" id="IPR021643">
    <property type="entry name" value="Mediator_Med13_N"/>
</dbReference>
<keyword evidence="15" id="KW-1185">Reference proteome</keyword>
<proteinExistence type="inferred from homology"/>